<proteinExistence type="predicted"/>
<evidence type="ECO:0000313" key="2">
    <source>
        <dbReference type="EMBL" id="GMI10950.1"/>
    </source>
</evidence>
<feature type="transmembrane region" description="Helical" evidence="1">
    <location>
        <begin position="57"/>
        <end position="76"/>
    </location>
</feature>
<feature type="transmembrane region" description="Helical" evidence="1">
    <location>
        <begin position="204"/>
        <end position="229"/>
    </location>
</feature>
<evidence type="ECO:0000256" key="1">
    <source>
        <dbReference type="SAM" id="Phobius"/>
    </source>
</evidence>
<evidence type="ECO:0000313" key="3">
    <source>
        <dbReference type="Proteomes" id="UP001165122"/>
    </source>
</evidence>
<comment type="caution">
    <text evidence="2">The sequence shown here is derived from an EMBL/GenBank/DDBJ whole genome shotgun (WGS) entry which is preliminary data.</text>
</comment>
<feature type="transmembrane region" description="Helical" evidence="1">
    <location>
        <begin position="82"/>
        <end position="104"/>
    </location>
</feature>
<protein>
    <recommendedName>
        <fullName evidence="4">Transmembrane protein</fullName>
    </recommendedName>
</protein>
<keyword evidence="1" id="KW-1133">Transmembrane helix</keyword>
<sequence>MFLLSSSFTGLYAYHAHTGDEKVFQFWMWIFMPIAVTAMAISFGLKVRCEDWKYKTFLISQYVLLTFVSLILYVVGRKFDSGSILVPCINAIILAGILVFELSVRSRIANLPDEELSFFITTDVVKGGIFIGLAQLAFLMFGSIQCDGNSTGYMECRRTLYSQVGLSAMVSLYIIIKLISGAVPKRVLDRHVPTMKQIITMEGMGWVELVHLFGLIVFVFCSIFLFGNYGAGGDFKNDADASVMLSVTIVGATSLIATAIWKGVIILGDIKEEQGEEILATRLIEVKETSDVWIAISFVVTSTIPVLNVIALITIDKKYGFWPRLGFPIALILYIGSFFGQPRSRDD</sequence>
<dbReference type="Proteomes" id="UP001165122">
    <property type="component" value="Unassembled WGS sequence"/>
</dbReference>
<feature type="transmembrane region" description="Helical" evidence="1">
    <location>
        <begin position="26"/>
        <end position="45"/>
    </location>
</feature>
<feature type="transmembrane region" description="Helical" evidence="1">
    <location>
        <begin position="241"/>
        <end position="261"/>
    </location>
</feature>
<keyword evidence="3" id="KW-1185">Reference proteome</keyword>
<dbReference type="EMBL" id="BRXW01000155">
    <property type="protein sequence ID" value="GMI10950.1"/>
    <property type="molecule type" value="Genomic_DNA"/>
</dbReference>
<keyword evidence="1" id="KW-0812">Transmembrane</keyword>
<feature type="transmembrane region" description="Helical" evidence="1">
    <location>
        <begin position="292"/>
        <end position="315"/>
    </location>
</feature>
<organism evidence="2 3">
    <name type="scientific">Triparma laevis f. longispina</name>
    <dbReference type="NCBI Taxonomy" id="1714387"/>
    <lineage>
        <taxon>Eukaryota</taxon>
        <taxon>Sar</taxon>
        <taxon>Stramenopiles</taxon>
        <taxon>Ochrophyta</taxon>
        <taxon>Bolidophyceae</taxon>
        <taxon>Parmales</taxon>
        <taxon>Triparmaceae</taxon>
        <taxon>Triparma</taxon>
    </lineage>
</organism>
<reference evidence="3" key="1">
    <citation type="journal article" date="2023" name="Commun. Biol.">
        <title>Genome analysis of Parmales, the sister group of diatoms, reveals the evolutionary specialization of diatoms from phago-mixotrophs to photoautotrophs.</title>
        <authorList>
            <person name="Ban H."/>
            <person name="Sato S."/>
            <person name="Yoshikawa S."/>
            <person name="Yamada K."/>
            <person name="Nakamura Y."/>
            <person name="Ichinomiya M."/>
            <person name="Sato N."/>
            <person name="Blanc-Mathieu R."/>
            <person name="Endo H."/>
            <person name="Kuwata A."/>
            <person name="Ogata H."/>
        </authorList>
    </citation>
    <scope>NUCLEOTIDE SEQUENCE [LARGE SCALE GENOMIC DNA]</scope>
    <source>
        <strain evidence="3">NIES 3700</strain>
    </source>
</reference>
<accession>A0A9W7FF23</accession>
<name>A0A9W7FF23_9STRA</name>
<feature type="transmembrane region" description="Helical" evidence="1">
    <location>
        <begin position="116"/>
        <end position="140"/>
    </location>
</feature>
<gene>
    <name evidence="2" type="ORF">TrLO_g9297</name>
</gene>
<feature type="transmembrane region" description="Helical" evidence="1">
    <location>
        <begin position="160"/>
        <end position="183"/>
    </location>
</feature>
<keyword evidence="1" id="KW-0472">Membrane</keyword>
<feature type="transmembrane region" description="Helical" evidence="1">
    <location>
        <begin position="321"/>
        <end position="340"/>
    </location>
</feature>
<dbReference type="AlphaFoldDB" id="A0A9W7FF23"/>
<evidence type="ECO:0008006" key="4">
    <source>
        <dbReference type="Google" id="ProtNLM"/>
    </source>
</evidence>